<name>A0A195D8P3_9HYME</name>
<protein>
    <submittedName>
        <fullName evidence="1">Uncharacterized protein</fullName>
    </submittedName>
</protein>
<proteinExistence type="predicted"/>
<dbReference type="AlphaFoldDB" id="A0A195D8P3"/>
<dbReference type="EMBL" id="KQ981135">
    <property type="protein sequence ID" value="KYN09237.1"/>
    <property type="molecule type" value="Genomic_DNA"/>
</dbReference>
<accession>A0A195D8P3</accession>
<evidence type="ECO:0000313" key="1">
    <source>
        <dbReference type="EMBL" id="KYN09237.1"/>
    </source>
</evidence>
<sequence length="102" mass="11545">MFITIIVNQGTWFYEYYGQMNSNAMSTLKLAVQVEVSEPYLEGPVHLFGPFAVTIDGAVPTRHFYSVLRLFAIKQNYSLISSLSRPTPLGYLIKELQTLVLP</sequence>
<reference evidence="1 2" key="1">
    <citation type="submission" date="2015-09" db="EMBL/GenBank/DDBJ databases">
        <title>Trachymyrmex cornetzi WGS genome.</title>
        <authorList>
            <person name="Nygaard S."/>
            <person name="Hu H."/>
            <person name="Boomsma J."/>
            <person name="Zhang G."/>
        </authorList>
    </citation>
    <scope>NUCLEOTIDE SEQUENCE [LARGE SCALE GENOMIC DNA]</scope>
    <source>
        <strain evidence="1">Tcor2-1</strain>
        <tissue evidence="1">Whole body</tissue>
    </source>
</reference>
<dbReference type="Proteomes" id="UP000078492">
    <property type="component" value="Unassembled WGS sequence"/>
</dbReference>
<gene>
    <name evidence="1" type="ORF">ALC57_18667</name>
</gene>
<evidence type="ECO:0000313" key="2">
    <source>
        <dbReference type="Proteomes" id="UP000078492"/>
    </source>
</evidence>
<keyword evidence="2" id="KW-1185">Reference proteome</keyword>
<organism evidence="1 2">
    <name type="scientific">Trachymyrmex cornetzi</name>
    <dbReference type="NCBI Taxonomy" id="471704"/>
    <lineage>
        <taxon>Eukaryota</taxon>
        <taxon>Metazoa</taxon>
        <taxon>Ecdysozoa</taxon>
        <taxon>Arthropoda</taxon>
        <taxon>Hexapoda</taxon>
        <taxon>Insecta</taxon>
        <taxon>Pterygota</taxon>
        <taxon>Neoptera</taxon>
        <taxon>Endopterygota</taxon>
        <taxon>Hymenoptera</taxon>
        <taxon>Apocrita</taxon>
        <taxon>Aculeata</taxon>
        <taxon>Formicoidea</taxon>
        <taxon>Formicidae</taxon>
        <taxon>Myrmicinae</taxon>
        <taxon>Trachymyrmex</taxon>
    </lineage>
</organism>